<dbReference type="EMBL" id="JBHSQI010000004">
    <property type="protein sequence ID" value="MFC6153785.1"/>
    <property type="molecule type" value="Genomic_DNA"/>
</dbReference>
<comment type="caution">
    <text evidence="2">The sequence shown here is derived from an EMBL/GenBank/DDBJ whole genome shotgun (WGS) entry which is preliminary data.</text>
</comment>
<dbReference type="Proteomes" id="UP001596098">
    <property type="component" value="Unassembled WGS sequence"/>
</dbReference>
<feature type="region of interest" description="Disordered" evidence="1">
    <location>
        <begin position="1"/>
        <end position="55"/>
    </location>
</feature>
<gene>
    <name evidence="2" type="ORF">ACFPWU_08935</name>
</gene>
<name>A0ABW1R118_9ACTN</name>
<proteinExistence type="predicted"/>
<sequence length="92" mass="9660">MSTPAALPRRVPGPRPAGFDNAAASQPVPEQTPQPVQAPAAQASHRDDTVVETPEGARLRDLGSGVMQCVECGEAMRAGSPVIRVHPRVCRP</sequence>
<evidence type="ECO:0000313" key="2">
    <source>
        <dbReference type="EMBL" id="MFC6153785.1"/>
    </source>
</evidence>
<feature type="compositionally biased region" description="Basic and acidic residues" evidence="1">
    <location>
        <begin position="44"/>
        <end position="55"/>
    </location>
</feature>
<accession>A0ABW1R118</accession>
<evidence type="ECO:0000313" key="3">
    <source>
        <dbReference type="Proteomes" id="UP001596098"/>
    </source>
</evidence>
<evidence type="ECO:0000256" key="1">
    <source>
        <dbReference type="SAM" id="MobiDB-lite"/>
    </source>
</evidence>
<dbReference type="RefSeq" id="WP_128219936.1">
    <property type="nucleotide sequence ID" value="NZ_CP034929.1"/>
</dbReference>
<evidence type="ECO:0008006" key="4">
    <source>
        <dbReference type="Google" id="ProtNLM"/>
    </source>
</evidence>
<protein>
    <recommendedName>
        <fullName evidence="4">DksA C4-type domain-containing protein</fullName>
    </recommendedName>
</protein>
<keyword evidence="3" id="KW-1185">Reference proteome</keyword>
<feature type="compositionally biased region" description="Low complexity" evidence="1">
    <location>
        <begin position="26"/>
        <end position="43"/>
    </location>
</feature>
<organism evidence="2 3">
    <name type="scientific">Nocardioides yefusunii</name>
    <dbReference type="NCBI Taxonomy" id="2500546"/>
    <lineage>
        <taxon>Bacteria</taxon>
        <taxon>Bacillati</taxon>
        <taxon>Actinomycetota</taxon>
        <taxon>Actinomycetes</taxon>
        <taxon>Propionibacteriales</taxon>
        <taxon>Nocardioidaceae</taxon>
        <taxon>Nocardioides</taxon>
    </lineage>
</organism>
<reference evidence="3" key="1">
    <citation type="journal article" date="2019" name="Int. J. Syst. Evol. Microbiol.">
        <title>The Global Catalogue of Microorganisms (GCM) 10K type strain sequencing project: providing services to taxonomists for standard genome sequencing and annotation.</title>
        <authorList>
            <consortium name="The Broad Institute Genomics Platform"/>
            <consortium name="The Broad Institute Genome Sequencing Center for Infectious Disease"/>
            <person name="Wu L."/>
            <person name="Ma J."/>
        </authorList>
    </citation>
    <scope>NUCLEOTIDE SEQUENCE [LARGE SCALE GENOMIC DNA]</scope>
    <source>
        <strain evidence="3">DFY28</strain>
    </source>
</reference>